<reference evidence="1 2" key="1">
    <citation type="submission" date="2018-02" db="EMBL/GenBank/DDBJ databases">
        <title>Genome sequence of the basidiomycete white-rot fungus Phlebia centrifuga.</title>
        <authorList>
            <person name="Granchi Z."/>
            <person name="Peng M."/>
            <person name="de Vries R.P."/>
            <person name="Hilden K."/>
            <person name="Makela M.R."/>
            <person name="Grigoriev I."/>
            <person name="Riley R."/>
        </authorList>
    </citation>
    <scope>NUCLEOTIDE SEQUENCE [LARGE SCALE GENOMIC DNA]</scope>
    <source>
        <strain evidence="1 2">FBCC195</strain>
    </source>
</reference>
<dbReference type="AlphaFoldDB" id="A0A2R6NGS8"/>
<organism evidence="1 2">
    <name type="scientific">Hermanssonia centrifuga</name>
    <dbReference type="NCBI Taxonomy" id="98765"/>
    <lineage>
        <taxon>Eukaryota</taxon>
        <taxon>Fungi</taxon>
        <taxon>Dikarya</taxon>
        <taxon>Basidiomycota</taxon>
        <taxon>Agaricomycotina</taxon>
        <taxon>Agaricomycetes</taxon>
        <taxon>Polyporales</taxon>
        <taxon>Meruliaceae</taxon>
        <taxon>Hermanssonia</taxon>
    </lineage>
</organism>
<comment type="caution">
    <text evidence="1">The sequence shown here is derived from an EMBL/GenBank/DDBJ whole genome shotgun (WGS) entry which is preliminary data.</text>
</comment>
<keyword evidence="2" id="KW-1185">Reference proteome</keyword>
<protein>
    <submittedName>
        <fullName evidence="1">Uncharacterized protein</fullName>
    </submittedName>
</protein>
<name>A0A2R6NGS8_9APHY</name>
<proteinExistence type="predicted"/>
<accession>A0A2R6NGS8</accession>
<evidence type="ECO:0000313" key="1">
    <source>
        <dbReference type="EMBL" id="PSR71533.1"/>
    </source>
</evidence>
<gene>
    <name evidence="1" type="ORF">PHLCEN_2v12584</name>
</gene>
<sequence length="67" mass="7372">MAHRGLFGFEFVKAYNSAYIECNHENPEGKVDEKCPPATSSISGDDFPINGYGLNQLPPGRTINQEV</sequence>
<evidence type="ECO:0000313" key="2">
    <source>
        <dbReference type="Proteomes" id="UP000186601"/>
    </source>
</evidence>
<dbReference type="Proteomes" id="UP000186601">
    <property type="component" value="Unassembled WGS sequence"/>
</dbReference>
<dbReference type="EMBL" id="MLYV02001272">
    <property type="protein sequence ID" value="PSR71533.1"/>
    <property type="molecule type" value="Genomic_DNA"/>
</dbReference>